<comment type="caution">
    <text evidence="1">The sequence shown here is derived from an EMBL/GenBank/DDBJ whole genome shotgun (WGS) entry which is preliminary data.</text>
</comment>
<evidence type="ECO:0000313" key="2">
    <source>
        <dbReference type="Proteomes" id="UP000828941"/>
    </source>
</evidence>
<gene>
    <name evidence="1" type="ORF">L6164_015016</name>
</gene>
<proteinExistence type="predicted"/>
<accession>A0ACB9NJE8</accession>
<evidence type="ECO:0000313" key="1">
    <source>
        <dbReference type="EMBL" id="KAI4336494.1"/>
    </source>
</evidence>
<name>A0ACB9NJE8_BAUVA</name>
<reference evidence="1 2" key="1">
    <citation type="journal article" date="2022" name="DNA Res.">
        <title>Chromosomal-level genome assembly of the orchid tree Bauhinia variegata (Leguminosae; Cercidoideae) supports the allotetraploid origin hypothesis of Bauhinia.</title>
        <authorList>
            <person name="Zhong Y."/>
            <person name="Chen Y."/>
            <person name="Zheng D."/>
            <person name="Pang J."/>
            <person name="Liu Y."/>
            <person name="Luo S."/>
            <person name="Meng S."/>
            <person name="Qian L."/>
            <person name="Wei D."/>
            <person name="Dai S."/>
            <person name="Zhou R."/>
        </authorList>
    </citation>
    <scope>NUCLEOTIDE SEQUENCE [LARGE SCALE GENOMIC DNA]</scope>
    <source>
        <strain evidence="1">BV-YZ2020</strain>
    </source>
</reference>
<organism evidence="1 2">
    <name type="scientific">Bauhinia variegata</name>
    <name type="common">Purple orchid tree</name>
    <name type="synonym">Phanera variegata</name>
    <dbReference type="NCBI Taxonomy" id="167791"/>
    <lineage>
        <taxon>Eukaryota</taxon>
        <taxon>Viridiplantae</taxon>
        <taxon>Streptophyta</taxon>
        <taxon>Embryophyta</taxon>
        <taxon>Tracheophyta</taxon>
        <taxon>Spermatophyta</taxon>
        <taxon>Magnoliopsida</taxon>
        <taxon>eudicotyledons</taxon>
        <taxon>Gunneridae</taxon>
        <taxon>Pentapetalae</taxon>
        <taxon>rosids</taxon>
        <taxon>fabids</taxon>
        <taxon>Fabales</taxon>
        <taxon>Fabaceae</taxon>
        <taxon>Cercidoideae</taxon>
        <taxon>Cercideae</taxon>
        <taxon>Bauhiniinae</taxon>
        <taxon>Bauhinia</taxon>
    </lineage>
</organism>
<sequence length="833" mass="92319">MPCLVTISNASYGKAETGMGCESDTTQLPELLQIASDSPPSSAESSFRELDDAFLQTQTRIWLGEVLHIRLDEQLIISELLADGELLFQVSKVVWILLLTKHTELRHIKAYKNHPFSSKKNSGRYRPYSNVDSFLKICKILGLTGIDLFSPSDVVEKRNTRRVCMCIRSFSKNARAKSINVPDFDIVTYTVAMPKDMVGCIRRNLELSQSSHADSSSHYLQKHGGGKFRRDYLVRTSSRNYVTYSEDTDGFPDLDQADIQSRERNETSEQQSGMCSTESLQYHCSENVEHCCKLVWSPSPSRGNSWSEFSGTVSDLEIGAKQGQENGLLSMNFLEQDLLGNDDSFIENPMNSKTQSGTDVSHLVAISNLIGRGMDTIDPILFYEDNNILNALKSPSSSHGSNSTPGSIETGSRLFDVCDHTEELCAAGISCLSELALKLSDGFDAENNLLKVQCLELHNKKIDPLNKIIRYESQDIMKYKATTDSMTPDAVSSLSGKEFEETEHSLYSPDSYLCRTAHSGQALSHNNAICLSHVNLFRGNSNAFYNVSCNQSEALLSCESCSSPGFCKWDLKGKCILLSKGSNKHLSSPSSDSSEETAPRMQQNASDIVSSKVMLSFVPNDVEEVVSEAVVKLDSKCQQQDIDCRVIPSYVGIDYDAKYPKMDDDDENHFLDTHDIGDNGKQVLDITKDDVPSSNHYVVDPASADFQSCSSNECLELENVMDPIYHEEEIKSGDEGVVAIDESNETEEASKEIPKDRPKKKLLLKSVLGCTVAFGLLFAFTHLRRNGREKAGQSSVQSSHTSNDNNLHNYSSGKVQKKSKTHGVYPAEKLKLG</sequence>
<protein>
    <submittedName>
        <fullName evidence="1">Uncharacterized protein</fullName>
    </submittedName>
</protein>
<dbReference type="Proteomes" id="UP000828941">
    <property type="component" value="Chromosome 6"/>
</dbReference>
<keyword evidence="2" id="KW-1185">Reference proteome</keyword>
<dbReference type="EMBL" id="CM039431">
    <property type="protein sequence ID" value="KAI4336494.1"/>
    <property type="molecule type" value="Genomic_DNA"/>
</dbReference>